<evidence type="ECO:0000256" key="4">
    <source>
        <dbReference type="ARBA" id="ARBA00023004"/>
    </source>
</evidence>
<accession>A0A975G8E5</accession>
<proteinExistence type="predicted"/>
<name>A0A975G8E5_9BACT</name>
<reference evidence="6" key="1">
    <citation type="submission" date="2021-04" db="EMBL/GenBank/DDBJ databases">
        <title>Luteolibacter sp. 32A isolated from the skin of an Anderson's salamander (Ambystoma andersonii).</title>
        <authorList>
            <person name="Spergser J."/>
            <person name="Busse H.-J."/>
        </authorList>
    </citation>
    <scope>NUCLEOTIDE SEQUENCE</scope>
    <source>
        <strain evidence="6">32A</strain>
    </source>
</reference>
<dbReference type="PANTHER" id="PTHR30426:SF0">
    <property type="entry name" value="4-HYDROXY-3-METHYLBUT-2-ENYL DIPHOSPHATE REDUCTASE"/>
    <property type="match status" value="1"/>
</dbReference>
<evidence type="ECO:0000256" key="2">
    <source>
        <dbReference type="ARBA" id="ARBA00022485"/>
    </source>
</evidence>
<dbReference type="GO" id="GO:0019288">
    <property type="term" value="P:isopentenyl diphosphate biosynthetic process, methylerythritol 4-phosphate pathway"/>
    <property type="evidence" value="ECO:0007669"/>
    <property type="project" value="InterPro"/>
</dbReference>
<dbReference type="Proteomes" id="UP000676169">
    <property type="component" value="Chromosome"/>
</dbReference>
<dbReference type="EMBL" id="CP073100">
    <property type="protein sequence ID" value="QUE50651.1"/>
    <property type="molecule type" value="Genomic_DNA"/>
</dbReference>
<gene>
    <name evidence="6" type="ORF">KBB96_17550</name>
</gene>
<dbReference type="Gene3D" id="3.40.1010.20">
    <property type="entry name" value="4-hydroxy-3-methylbut-2-enyl diphosphate reductase, catalytic domain"/>
    <property type="match status" value="2"/>
</dbReference>
<dbReference type="GO" id="GO:0051745">
    <property type="term" value="F:4-hydroxy-3-methylbut-2-enyl diphosphate reductase activity"/>
    <property type="evidence" value="ECO:0007669"/>
    <property type="project" value="InterPro"/>
</dbReference>
<evidence type="ECO:0000256" key="3">
    <source>
        <dbReference type="ARBA" id="ARBA00022723"/>
    </source>
</evidence>
<dbReference type="RefSeq" id="WP_211630791.1">
    <property type="nucleotide sequence ID" value="NZ_CP073100.1"/>
</dbReference>
<dbReference type="Gene3D" id="3.40.50.11270">
    <property type="match status" value="1"/>
</dbReference>
<dbReference type="AlphaFoldDB" id="A0A975G8E5"/>
<dbReference type="InterPro" id="IPR003451">
    <property type="entry name" value="LytB/IspH"/>
</dbReference>
<protein>
    <submittedName>
        <fullName evidence="6">Uncharacterized protein</fullName>
    </submittedName>
</protein>
<evidence type="ECO:0000313" key="7">
    <source>
        <dbReference type="Proteomes" id="UP000676169"/>
    </source>
</evidence>
<keyword evidence="3" id="KW-0479">Metal-binding</keyword>
<dbReference type="GO" id="GO:0046872">
    <property type="term" value="F:metal ion binding"/>
    <property type="evidence" value="ECO:0007669"/>
    <property type="project" value="UniProtKB-KW"/>
</dbReference>
<evidence type="ECO:0000256" key="1">
    <source>
        <dbReference type="ARBA" id="ARBA00001966"/>
    </source>
</evidence>
<dbReference type="KEGG" id="lamb:KBB96_17550"/>
<dbReference type="GO" id="GO:0050992">
    <property type="term" value="P:dimethylallyl diphosphate biosynthetic process"/>
    <property type="evidence" value="ECO:0007669"/>
    <property type="project" value="InterPro"/>
</dbReference>
<evidence type="ECO:0000256" key="5">
    <source>
        <dbReference type="ARBA" id="ARBA00023014"/>
    </source>
</evidence>
<comment type="cofactor">
    <cofactor evidence="1">
        <name>[4Fe-4S] cluster</name>
        <dbReference type="ChEBI" id="CHEBI:49883"/>
    </cofactor>
</comment>
<sequence length="282" mass="30852">MSKQNTGTRAGVEIRMAAVLGMDTETRIALESLERLAAQGAVAIPGIFMPDAGVAAKLRQWGVIEDATEQDFRRVKTVALPYGGVSGRDRRRWKEEGWRIVDTRSTHVRRAQVTLGLLKLEGAQTLVIGRHDDPETMALAADYPGTIILEDTTDIARLHYAPAFGAVCQTTLSPRRVAWLSQQLRMRYRDARLSFLDTLSPGMATRERSLESLCDWCDGVLVAGDPGESSVEALLETVRRCGKTAADEGDMHALHGCRRIAVAAGAFVLPERVAELAGKLTR</sequence>
<evidence type="ECO:0000313" key="6">
    <source>
        <dbReference type="EMBL" id="QUE50651.1"/>
    </source>
</evidence>
<keyword evidence="5" id="KW-0411">Iron-sulfur</keyword>
<keyword evidence="7" id="KW-1185">Reference proteome</keyword>
<dbReference type="Pfam" id="PF02401">
    <property type="entry name" value="LYTB"/>
    <property type="match status" value="1"/>
</dbReference>
<dbReference type="GO" id="GO:0051539">
    <property type="term" value="F:4 iron, 4 sulfur cluster binding"/>
    <property type="evidence" value="ECO:0007669"/>
    <property type="project" value="UniProtKB-KW"/>
</dbReference>
<dbReference type="PANTHER" id="PTHR30426">
    <property type="entry name" value="4-HYDROXY-3-METHYLBUT-2-ENYL DIPHOSPHATE REDUCTASE"/>
    <property type="match status" value="1"/>
</dbReference>
<keyword evidence="4" id="KW-0408">Iron</keyword>
<organism evidence="6 7">
    <name type="scientific">Luteolibacter ambystomatis</name>
    <dbReference type="NCBI Taxonomy" id="2824561"/>
    <lineage>
        <taxon>Bacteria</taxon>
        <taxon>Pseudomonadati</taxon>
        <taxon>Verrucomicrobiota</taxon>
        <taxon>Verrucomicrobiia</taxon>
        <taxon>Verrucomicrobiales</taxon>
        <taxon>Verrucomicrobiaceae</taxon>
        <taxon>Luteolibacter</taxon>
    </lineage>
</organism>
<keyword evidence="2" id="KW-0004">4Fe-4S</keyword>